<reference evidence="1 2" key="1">
    <citation type="submission" date="2017-04" db="EMBL/GenBank/DDBJ databases">
        <title>Kefir bacterial isolates.</title>
        <authorList>
            <person name="Kim Y."/>
            <person name="Blasche S."/>
            <person name="Patil K.R."/>
        </authorList>
    </citation>
    <scope>NUCLEOTIDE SEQUENCE [LARGE SCALE GENOMIC DNA]</scope>
    <source>
        <strain evidence="1 2">KR</strain>
    </source>
</reference>
<name>A0A269XWJ9_9PROT</name>
<evidence type="ECO:0000313" key="1">
    <source>
        <dbReference type="EMBL" id="PAK77658.1"/>
    </source>
</evidence>
<accession>A0A269XWJ9</accession>
<dbReference type="Proteomes" id="UP000216151">
    <property type="component" value="Unassembled WGS sequence"/>
</dbReference>
<dbReference type="AlphaFoldDB" id="A0A269XWJ9"/>
<organism evidence="1 2">
    <name type="scientific">Acetobacter fabarum</name>
    <dbReference type="NCBI Taxonomy" id="483199"/>
    <lineage>
        <taxon>Bacteria</taxon>
        <taxon>Pseudomonadati</taxon>
        <taxon>Pseudomonadota</taxon>
        <taxon>Alphaproteobacteria</taxon>
        <taxon>Acetobacterales</taxon>
        <taxon>Acetobacteraceae</taxon>
        <taxon>Acetobacter</taxon>
    </lineage>
</organism>
<keyword evidence="2" id="KW-1185">Reference proteome</keyword>
<protein>
    <submittedName>
        <fullName evidence="1">Uncharacterized protein</fullName>
    </submittedName>
</protein>
<evidence type="ECO:0000313" key="2">
    <source>
        <dbReference type="Proteomes" id="UP000216151"/>
    </source>
</evidence>
<gene>
    <name evidence="1" type="ORF">B8X00_09985</name>
</gene>
<proteinExistence type="predicted"/>
<dbReference type="OrthoDB" id="7274058at2"/>
<comment type="caution">
    <text evidence="1">The sequence shown here is derived from an EMBL/GenBank/DDBJ whole genome shotgun (WGS) entry which is preliminary data.</text>
</comment>
<sequence>MVSARGFLMQRPPDLPGLRPARTDDIADALMHALCHDGRRRVHDADELMARLVAERLVAHLERCGFILCRAQDTGSHTASAHPHPTEARCE</sequence>
<dbReference type="EMBL" id="NCXK01000014">
    <property type="protein sequence ID" value="PAK77658.1"/>
    <property type="molecule type" value="Genomic_DNA"/>
</dbReference>